<dbReference type="Gene3D" id="3.20.20.370">
    <property type="entry name" value="Glycoside hydrolase/deacetylase"/>
    <property type="match status" value="1"/>
</dbReference>
<comment type="caution">
    <text evidence="3">The sequence shown here is derived from an EMBL/GenBank/DDBJ whole genome shotgun (WGS) entry which is preliminary data.</text>
</comment>
<dbReference type="Proteomes" id="UP000247454">
    <property type="component" value="Unassembled WGS sequence"/>
</dbReference>
<keyword evidence="4" id="KW-1185">Reference proteome</keyword>
<dbReference type="OrthoDB" id="9784811at2"/>
<keyword evidence="2" id="KW-0812">Transmembrane</keyword>
<dbReference type="SUPFAM" id="SSF88713">
    <property type="entry name" value="Glycoside hydrolase/deacetylase"/>
    <property type="match status" value="1"/>
</dbReference>
<dbReference type="InterPro" id="IPR011330">
    <property type="entry name" value="Glyco_hydro/deAcase_b/a-brl"/>
</dbReference>
<name>A0A318T2F8_9HYPH</name>
<dbReference type="PANTHER" id="PTHR30105:SF2">
    <property type="entry name" value="DIVERGENT POLYSACCHARIDE DEACETYLASE SUPERFAMILY"/>
    <property type="match status" value="1"/>
</dbReference>
<keyword evidence="2" id="KW-0472">Membrane</keyword>
<evidence type="ECO:0000256" key="2">
    <source>
        <dbReference type="SAM" id="Phobius"/>
    </source>
</evidence>
<protein>
    <recommendedName>
        <fullName evidence="5">Divergent polysaccharide deacetylase family protein</fullName>
    </recommendedName>
</protein>
<dbReference type="AlphaFoldDB" id="A0A318T2F8"/>
<feature type="compositionally biased region" description="Polar residues" evidence="1">
    <location>
        <begin position="61"/>
        <end position="76"/>
    </location>
</feature>
<dbReference type="RefSeq" id="WP_110751480.1">
    <property type="nucleotide sequence ID" value="NZ_QJTF01000009.1"/>
</dbReference>
<dbReference type="GO" id="GO:0005975">
    <property type="term" value="P:carbohydrate metabolic process"/>
    <property type="evidence" value="ECO:0007669"/>
    <property type="project" value="InterPro"/>
</dbReference>
<gene>
    <name evidence="3" type="ORF">C7477_10982</name>
</gene>
<dbReference type="PANTHER" id="PTHR30105">
    <property type="entry name" value="UNCHARACTERIZED YIBQ-RELATED"/>
    <property type="match status" value="1"/>
</dbReference>
<evidence type="ECO:0000256" key="1">
    <source>
        <dbReference type="SAM" id="MobiDB-lite"/>
    </source>
</evidence>
<evidence type="ECO:0008006" key="5">
    <source>
        <dbReference type="Google" id="ProtNLM"/>
    </source>
</evidence>
<dbReference type="Pfam" id="PF04748">
    <property type="entry name" value="Polysacc_deac_2"/>
    <property type="match status" value="1"/>
</dbReference>
<organism evidence="3 4">
    <name type="scientific">Phyllobacterium leguminum</name>
    <dbReference type="NCBI Taxonomy" id="314237"/>
    <lineage>
        <taxon>Bacteria</taxon>
        <taxon>Pseudomonadati</taxon>
        <taxon>Pseudomonadota</taxon>
        <taxon>Alphaproteobacteria</taxon>
        <taxon>Hyphomicrobiales</taxon>
        <taxon>Phyllobacteriaceae</taxon>
        <taxon>Phyllobacterium</taxon>
    </lineage>
</organism>
<dbReference type="InterPro" id="IPR006837">
    <property type="entry name" value="Divergent_DAC"/>
</dbReference>
<evidence type="ECO:0000313" key="4">
    <source>
        <dbReference type="Proteomes" id="UP000247454"/>
    </source>
</evidence>
<keyword evidence="2" id="KW-1133">Transmembrane helix</keyword>
<feature type="region of interest" description="Disordered" evidence="1">
    <location>
        <begin position="53"/>
        <end position="88"/>
    </location>
</feature>
<accession>A0A318T2F8</accession>
<dbReference type="CDD" id="cd10936">
    <property type="entry name" value="CE4_DAC2"/>
    <property type="match status" value="1"/>
</dbReference>
<reference evidence="3 4" key="1">
    <citation type="submission" date="2018-06" db="EMBL/GenBank/DDBJ databases">
        <title>Genomic Encyclopedia of Type Strains, Phase III (KMG-III): the genomes of soil and plant-associated and newly described type strains.</title>
        <authorList>
            <person name="Whitman W."/>
        </authorList>
    </citation>
    <scope>NUCLEOTIDE SEQUENCE [LARGE SCALE GENOMIC DNA]</scope>
    <source>
        <strain evidence="3 4">ORS 1419</strain>
    </source>
</reference>
<feature type="transmembrane region" description="Helical" evidence="2">
    <location>
        <begin position="24"/>
        <end position="45"/>
    </location>
</feature>
<evidence type="ECO:0000313" key="3">
    <source>
        <dbReference type="EMBL" id="PYE88039.1"/>
    </source>
</evidence>
<dbReference type="EMBL" id="QJTF01000009">
    <property type="protein sequence ID" value="PYE88039.1"/>
    <property type="molecule type" value="Genomic_DNA"/>
</dbReference>
<proteinExistence type="predicted"/>
<sequence>MSDIHSPLGQGKKRNKRGGSRFRAYSWMGPAVVVAGIAGIAGFLARGNGGMFRSPAPPPSQENVAASSVISASKPRSSIERPSGSASGPAIIKVAPDMPASFNGVGINDPSKAGQNLRVAHLPDAELIEVSPVGPLPVRGADGRRPLDVYARAWSGARGARVAIVIGGLGLSQTGTQNAIRQLPEEVTLAFAPQGNSLQRWMQAARQRGHEILMQVPLEPFDYPRVDPGRNTLTVERGSEKNVADLHWALSRVTNYTGVMNYMGARFTADAGSLTPVMREIGRRGLLYLDDGTSARSQADAVAAEQATPFAAADLTLDAAHERGDILKKLDELERIARAKGTAIATGAAFPATVEAIALWANEAKARGIEIVPVSALVRDPERE</sequence>